<gene>
    <name evidence="2" type="ORF">GSM42_03975</name>
</gene>
<sequence length="135" mass="14910">MTKKLPLIARIGLGILLVAFGTIGVLNIFIQFAPPVQYSNPVANQFITGINNAQYIPGIVSVLGFVAGILLIINRFVPLALVLYTPISVNIILFHLFLDMKTILPALVVVLLNVYLLVAYMENYKPFLKAKNELK</sequence>
<keyword evidence="3" id="KW-1185">Reference proteome</keyword>
<feature type="transmembrane region" description="Helical" evidence="1">
    <location>
        <begin position="79"/>
        <end position="97"/>
    </location>
</feature>
<dbReference type="RefSeq" id="WP_160800244.1">
    <property type="nucleotide sequence ID" value="NZ_WUUL01000002.1"/>
</dbReference>
<dbReference type="Proteomes" id="UP000430692">
    <property type="component" value="Unassembled WGS sequence"/>
</dbReference>
<feature type="transmembrane region" description="Helical" evidence="1">
    <location>
        <begin position="53"/>
        <end position="72"/>
    </location>
</feature>
<keyword evidence="1" id="KW-0812">Transmembrane</keyword>
<name>A0A6I4VWR3_9BACL</name>
<accession>A0A6I4VWR3</accession>
<protein>
    <submittedName>
        <fullName evidence="2">DoxX protein</fullName>
    </submittedName>
</protein>
<comment type="caution">
    <text evidence="2">The sequence shown here is derived from an EMBL/GenBank/DDBJ whole genome shotgun (WGS) entry which is preliminary data.</text>
</comment>
<feature type="transmembrane region" description="Helical" evidence="1">
    <location>
        <begin position="103"/>
        <end position="121"/>
    </location>
</feature>
<evidence type="ECO:0000313" key="2">
    <source>
        <dbReference type="EMBL" id="MXQ52904.1"/>
    </source>
</evidence>
<dbReference type="AlphaFoldDB" id="A0A6I4VWR3"/>
<keyword evidence="1" id="KW-1133">Transmembrane helix</keyword>
<evidence type="ECO:0000313" key="3">
    <source>
        <dbReference type="Proteomes" id="UP000430692"/>
    </source>
</evidence>
<organism evidence="2 3">
    <name type="scientific">Shimazuella alba</name>
    <dbReference type="NCBI Taxonomy" id="2690964"/>
    <lineage>
        <taxon>Bacteria</taxon>
        <taxon>Bacillati</taxon>
        <taxon>Bacillota</taxon>
        <taxon>Bacilli</taxon>
        <taxon>Bacillales</taxon>
        <taxon>Thermoactinomycetaceae</taxon>
        <taxon>Shimazuella</taxon>
    </lineage>
</organism>
<feature type="transmembrane region" description="Helical" evidence="1">
    <location>
        <begin position="7"/>
        <end position="33"/>
    </location>
</feature>
<reference evidence="2 3" key="1">
    <citation type="submission" date="2019-12" db="EMBL/GenBank/DDBJ databases">
        <title>Whole-genome analyses of novel actinobacteria.</title>
        <authorList>
            <person name="Sahin N."/>
            <person name="Saygin H."/>
        </authorList>
    </citation>
    <scope>NUCLEOTIDE SEQUENCE [LARGE SCALE GENOMIC DNA]</scope>
    <source>
        <strain evidence="2 3">KC615</strain>
    </source>
</reference>
<keyword evidence="1" id="KW-0472">Membrane</keyword>
<evidence type="ECO:0000256" key="1">
    <source>
        <dbReference type="SAM" id="Phobius"/>
    </source>
</evidence>
<proteinExistence type="predicted"/>
<dbReference type="EMBL" id="WUUL01000002">
    <property type="protein sequence ID" value="MXQ52904.1"/>
    <property type="molecule type" value="Genomic_DNA"/>
</dbReference>